<dbReference type="SMART" id="SM00382">
    <property type="entry name" value="AAA"/>
    <property type="match status" value="1"/>
</dbReference>
<dbReference type="SUPFAM" id="SSF52540">
    <property type="entry name" value="P-loop containing nucleoside triphosphate hydrolases"/>
    <property type="match status" value="1"/>
</dbReference>
<protein>
    <submittedName>
        <fullName evidence="5">ABC transporter ATP-binding protein</fullName>
    </submittedName>
</protein>
<name>A0A5J6LGW1_9GAMM</name>
<proteinExistence type="predicted"/>
<dbReference type="PROSITE" id="PS50893">
    <property type="entry name" value="ABC_TRANSPORTER_2"/>
    <property type="match status" value="1"/>
</dbReference>
<dbReference type="PROSITE" id="PS00211">
    <property type="entry name" value="ABC_TRANSPORTER_1"/>
    <property type="match status" value="1"/>
</dbReference>
<dbReference type="InterPro" id="IPR015855">
    <property type="entry name" value="ABC_transpr_MalK-like"/>
</dbReference>
<dbReference type="Pfam" id="PF08402">
    <property type="entry name" value="TOBE_2"/>
    <property type="match status" value="1"/>
</dbReference>
<dbReference type="Pfam" id="PF00005">
    <property type="entry name" value="ABC_tran"/>
    <property type="match status" value="1"/>
</dbReference>
<dbReference type="InterPro" id="IPR012340">
    <property type="entry name" value="NA-bd_OB-fold"/>
</dbReference>
<dbReference type="InterPro" id="IPR027417">
    <property type="entry name" value="P-loop_NTPase"/>
</dbReference>
<keyword evidence="6" id="KW-1185">Reference proteome</keyword>
<dbReference type="PANTHER" id="PTHR43875">
    <property type="entry name" value="MALTODEXTRIN IMPORT ATP-BINDING PROTEIN MSMX"/>
    <property type="match status" value="1"/>
</dbReference>
<evidence type="ECO:0000256" key="2">
    <source>
        <dbReference type="ARBA" id="ARBA00022741"/>
    </source>
</evidence>
<dbReference type="Gene3D" id="3.40.50.300">
    <property type="entry name" value="P-loop containing nucleotide triphosphate hydrolases"/>
    <property type="match status" value="1"/>
</dbReference>
<dbReference type="EMBL" id="CP044222">
    <property type="protein sequence ID" value="QEW07900.1"/>
    <property type="molecule type" value="Genomic_DNA"/>
</dbReference>
<accession>A0A5J6LGW1</accession>
<dbReference type="Proteomes" id="UP000325606">
    <property type="component" value="Chromosome"/>
</dbReference>
<dbReference type="FunFam" id="3.40.50.300:FF:000042">
    <property type="entry name" value="Maltose/maltodextrin ABC transporter, ATP-binding protein"/>
    <property type="match status" value="1"/>
</dbReference>
<dbReference type="InterPro" id="IPR047641">
    <property type="entry name" value="ABC_transpr_MalK/UgpC-like"/>
</dbReference>
<organism evidence="5 6">
    <name type="scientific">Nitrincola iocasae</name>
    <dbReference type="NCBI Taxonomy" id="2614693"/>
    <lineage>
        <taxon>Bacteria</taxon>
        <taxon>Pseudomonadati</taxon>
        <taxon>Pseudomonadota</taxon>
        <taxon>Gammaproteobacteria</taxon>
        <taxon>Oceanospirillales</taxon>
        <taxon>Oceanospirillaceae</taxon>
        <taxon>Nitrincola</taxon>
    </lineage>
</organism>
<evidence type="ECO:0000256" key="3">
    <source>
        <dbReference type="ARBA" id="ARBA00022840"/>
    </source>
</evidence>
<dbReference type="InterPro" id="IPR003593">
    <property type="entry name" value="AAA+_ATPase"/>
</dbReference>
<dbReference type="KEGG" id="nik:F5I99_16160"/>
<dbReference type="PANTHER" id="PTHR43875:SF1">
    <property type="entry name" value="OSMOPROTECTIVE COMPOUNDS UPTAKE ATP-BINDING PROTEIN GGTA"/>
    <property type="match status" value="1"/>
</dbReference>
<dbReference type="RefSeq" id="WP_151057781.1">
    <property type="nucleotide sequence ID" value="NZ_CP044222.1"/>
</dbReference>
<dbReference type="GO" id="GO:0140359">
    <property type="term" value="F:ABC-type transporter activity"/>
    <property type="evidence" value="ECO:0007669"/>
    <property type="project" value="InterPro"/>
</dbReference>
<dbReference type="SUPFAM" id="SSF50331">
    <property type="entry name" value="MOP-like"/>
    <property type="match status" value="1"/>
</dbReference>
<reference evidence="5 6" key="1">
    <citation type="submission" date="2019-09" db="EMBL/GenBank/DDBJ databases">
        <title>Nitrincola iocasae sp. nov., a bacterium isolated from the sediment collected at a cold seep field in South China Sea.</title>
        <authorList>
            <person name="Zhang H."/>
            <person name="Wang H."/>
            <person name="Li C."/>
        </authorList>
    </citation>
    <scope>NUCLEOTIDE SEQUENCE [LARGE SCALE GENOMIC DNA]</scope>
    <source>
        <strain evidence="5 6">KXZD1103</strain>
    </source>
</reference>
<dbReference type="GO" id="GO:0016887">
    <property type="term" value="F:ATP hydrolysis activity"/>
    <property type="evidence" value="ECO:0007669"/>
    <property type="project" value="InterPro"/>
</dbReference>
<dbReference type="Gene3D" id="2.40.50.100">
    <property type="match status" value="1"/>
</dbReference>
<dbReference type="InterPro" id="IPR003439">
    <property type="entry name" value="ABC_transporter-like_ATP-bd"/>
</dbReference>
<dbReference type="CDD" id="cd03301">
    <property type="entry name" value="ABC_MalK_N"/>
    <property type="match status" value="1"/>
</dbReference>
<evidence type="ECO:0000313" key="6">
    <source>
        <dbReference type="Proteomes" id="UP000325606"/>
    </source>
</evidence>
<dbReference type="InterPro" id="IPR008995">
    <property type="entry name" value="Mo/tungstate-bd_C_term_dom"/>
</dbReference>
<keyword evidence="3 5" id="KW-0067">ATP-binding</keyword>
<dbReference type="Gene3D" id="2.40.50.140">
    <property type="entry name" value="Nucleic acid-binding proteins"/>
    <property type="match status" value="1"/>
</dbReference>
<keyword evidence="1" id="KW-0813">Transport</keyword>
<keyword evidence="2" id="KW-0547">Nucleotide-binding</keyword>
<feature type="domain" description="ABC transporter" evidence="4">
    <location>
        <begin position="4"/>
        <end position="235"/>
    </location>
</feature>
<dbReference type="InterPro" id="IPR013611">
    <property type="entry name" value="Transp-assoc_OB_typ2"/>
</dbReference>
<sequence>MATVTLQNVFKSYGDRDAVQDLSLTVENKEFMVLVGPSGCGKSTTLRMVAGLEEISAGQLFIDGVNVTHAAPQQRDIAMVFQSYALYPHMTAYRNLAFGLMKTTKLSKAEIDHRIREAAEILHITELLERRPKELSGGERQRVAIGRALVRKPKVLLFDEPLSNLDAKLRSRMRGELKRLHRELGLTVIYVTHDQIEAMTLGTRVAMMSKGALQQIGAPMEIYMRPANTFVATFIGSPEMALIPCQVTDRTVLSHPAFSSPLVTGHADLPERSVFGVRAEEVRITLEGGMARGRVERTELLGAEALVELVLGSDRLTVRTSVADAPKPGAEVGVDFDLARARLFHGETGQAIIMNGWAG</sequence>
<dbReference type="InterPro" id="IPR017871">
    <property type="entry name" value="ABC_transporter-like_CS"/>
</dbReference>
<dbReference type="GO" id="GO:0055052">
    <property type="term" value="C:ATP-binding cassette (ABC) transporter complex, substrate-binding subunit-containing"/>
    <property type="evidence" value="ECO:0007669"/>
    <property type="project" value="TreeGrafter"/>
</dbReference>
<dbReference type="AlphaFoldDB" id="A0A5J6LGW1"/>
<evidence type="ECO:0000256" key="1">
    <source>
        <dbReference type="ARBA" id="ARBA00022448"/>
    </source>
</evidence>
<evidence type="ECO:0000259" key="4">
    <source>
        <dbReference type="PROSITE" id="PS50893"/>
    </source>
</evidence>
<dbReference type="GO" id="GO:0005524">
    <property type="term" value="F:ATP binding"/>
    <property type="evidence" value="ECO:0007669"/>
    <property type="project" value="UniProtKB-KW"/>
</dbReference>
<gene>
    <name evidence="5" type="ORF">F5I99_16160</name>
</gene>
<dbReference type="NCBIfam" id="NF008653">
    <property type="entry name" value="PRK11650.1"/>
    <property type="match status" value="1"/>
</dbReference>
<evidence type="ECO:0000313" key="5">
    <source>
        <dbReference type="EMBL" id="QEW07900.1"/>
    </source>
</evidence>
<dbReference type="GO" id="GO:0008643">
    <property type="term" value="P:carbohydrate transport"/>
    <property type="evidence" value="ECO:0007669"/>
    <property type="project" value="InterPro"/>
</dbReference>